<name>A0AAF3J6P0_9BILA</name>
<accession>A0AAF3J6P0</accession>
<feature type="domain" description="SCP" evidence="2">
    <location>
        <begin position="28"/>
        <end position="77"/>
    </location>
</feature>
<dbReference type="CDD" id="cd05380">
    <property type="entry name" value="CAP_euk"/>
    <property type="match status" value="1"/>
</dbReference>
<sequence length="92" mass="9566">MFMAFTILACVGGVASTQFPADQIKAIVNTHNNFRSQLAKGTYKSRAGVTFAAATNVQTMVWNNTLAKSASTCAGTSPGLKHSGAVGVDENL</sequence>
<dbReference type="InterPro" id="IPR014044">
    <property type="entry name" value="CAP_dom"/>
</dbReference>
<proteinExistence type="predicted"/>
<dbReference type="WBParaSite" id="MBELARI_LOCUS19569">
    <property type="protein sequence ID" value="MBELARI_LOCUS19569"/>
    <property type="gene ID" value="MBELARI_LOCUS19569"/>
</dbReference>
<feature type="chain" id="PRO_5042232392" description="SCP domain-containing protein" evidence="1">
    <location>
        <begin position="17"/>
        <end position="92"/>
    </location>
</feature>
<dbReference type="SUPFAM" id="SSF55797">
    <property type="entry name" value="PR-1-like"/>
    <property type="match status" value="1"/>
</dbReference>
<evidence type="ECO:0000313" key="4">
    <source>
        <dbReference type="WBParaSite" id="MBELARI_LOCUS19569"/>
    </source>
</evidence>
<reference evidence="4" key="1">
    <citation type="submission" date="2024-02" db="UniProtKB">
        <authorList>
            <consortium name="WormBaseParasite"/>
        </authorList>
    </citation>
    <scope>IDENTIFICATION</scope>
</reference>
<evidence type="ECO:0000313" key="3">
    <source>
        <dbReference type="Proteomes" id="UP000887575"/>
    </source>
</evidence>
<keyword evidence="1" id="KW-0732">Signal</keyword>
<organism evidence="3 4">
    <name type="scientific">Mesorhabditis belari</name>
    <dbReference type="NCBI Taxonomy" id="2138241"/>
    <lineage>
        <taxon>Eukaryota</taxon>
        <taxon>Metazoa</taxon>
        <taxon>Ecdysozoa</taxon>
        <taxon>Nematoda</taxon>
        <taxon>Chromadorea</taxon>
        <taxon>Rhabditida</taxon>
        <taxon>Rhabditina</taxon>
        <taxon>Rhabditomorpha</taxon>
        <taxon>Rhabditoidea</taxon>
        <taxon>Rhabditidae</taxon>
        <taxon>Mesorhabditinae</taxon>
        <taxon>Mesorhabditis</taxon>
    </lineage>
</organism>
<evidence type="ECO:0000259" key="2">
    <source>
        <dbReference type="Pfam" id="PF00188"/>
    </source>
</evidence>
<dbReference type="Proteomes" id="UP000887575">
    <property type="component" value="Unassembled WGS sequence"/>
</dbReference>
<keyword evidence="3" id="KW-1185">Reference proteome</keyword>
<protein>
    <recommendedName>
        <fullName evidence="2">SCP domain-containing protein</fullName>
    </recommendedName>
</protein>
<feature type="signal peptide" evidence="1">
    <location>
        <begin position="1"/>
        <end position="16"/>
    </location>
</feature>
<dbReference type="AlphaFoldDB" id="A0AAF3J6P0"/>
<dbReference type="Pfam" id="PF00188">
    <property type="entry name" value="CAP"/>
    <property type="match status" value="1"/>
</dbReference>
<evidence type="ECO:0000256" key="1">
    <source>
        <dbReference type="SAM" id="SignalP"/>
    </source>
</evidence>
<dbReference type="InterPro" id="IPR035940">
    <property type="entry name" value="CAP_sf"/>
</dbReference>
<dbReference type="Gene3D" id="3.40.33.10">
    <property type="entry name" value="CAP"/>
    <property type="match status" value="1"/>
</dbReference>